<organism evidence="1 2">
    <name type="scientific">Pseudovibrio axinellae</name>
    <dbReference type="NCBI Taxonomy" id="989403"/>
    <lineage>
        <taxon>Bacteria</taxon>
        <taxon>Pseudomonadati</taxon>
        <taxon>Pseudomonadota</taxon>
        <taxon>Alphaproteobacteria</taxon>
        <taxon>Hyphomicrobiales</taxon>
        <taxon>Stappiaceae</taxon>
        <taxon>Pseudovibrio</taxon>
    </lineage>
</organism>
<name>A0A161V8X8_9HYPH</name>
<dbReference type="Pfam" id="PF05721">
    <property type="entry name" value="PhyH"/>
    <property type="match status" value="1"/>
</dbReference>
<evidence type="ECO:0000313" key="1">
    <source>
        <dbReference type="EMBL" id="KZL21449.1"/>
    </source>
</evidence>
<protein>
    <recommendedName>
        <fullName evidence="3">Phytanoyl-CoA dioxygenase (PhyH)</fullName>
    </recommendedName>
</protein>
<keyword evidence="2" id="KW-1185">Reference proteome</keyword>
<evidence type="ECO:0008006" key="3">
    <source>
        <dbReference type="Google" id="ProtNLM"/>
    </source>
</evidence>
<gene>
    <name evidence="1" type="ORF">PsAD2_00743</name>
</gene>
<dbReference type="PATRIC" id="fig|989403.3.peg.790"/>
<proteinExistence type="predicted"/>
<dbReference type="GO" id="GO:0016706">
    <property type="term" value="F:2-oxoglutarate-dependent dioxygenase activity"/>
    <property type="evidence" value="ECO:0007669"/>
    <property type="project" value="UniProtKB-ARBA"/>
</dbReference>
<dbReference type="AlphaFoldDB" id="A0A161V8X8"/>
<dbReference type="STRING" id="989403.SAMN05421798_10615"/>
<dbReference type="Proteomes" id="UP000076577">
    <property type="component" value="Unassembled WGS sequence"/>
</dbReference>
<accession>A0A161V8X8</accession>
<reference evidence="1 2" key="1">
    <citation type="journal article" date="2016" name="Front. Microbiol.">
        <title>Comparative Genomic Analysis Reveals a Diverse Repertoire of Genes Involved in Prokaryote-Eukaryote Interactions within the Pseudovibrio Genus.</title>
        <authorList>
            <person name="Romano S."/>
            <person name="Fernandez-Guerra A."/>
            <person name="Reen F.J."/>
            <person name="Glockner F.O."/>
            <person name="Crowley S.P."/>
            <person name="O'Sullivan O."/>
            <person name="Cotter P.D."/>
            <person name="Adams C."/>
            <person name="Dobson A.D."/>
            <person name="O'Gara F."/>
        </authorList>
    </citation>
    <scope>NUCLEOTIDE SEQUENCE [LARGE SCALE GENOMIC DNA]</scope>
    <source>
        <strain evidence="1 2">Ad2</strain>
    </source>
</reference>
<dbReference type="EMBL" id="LMCB01000004">
    <property type="protein sequence ID" value="KZL21449.1"/>
    <property type="molecule type" value="Genomic_DNA"/>
</dbReference>
<sequence>MRAMKPKYLMSSLHRRFMHLSSSQSEWDQDIVPAWFHHDLFDLHDQKRQKQTTLFENLPVSCAQALQTHGIWLKHNVLPREFFRRLKFEAFDYFVGQRDRNRRLLSNWHNSQSFTLPLNYAQLLRQPFLQSVITDELIPPALQFTAGRKAKPAYHLEAMAQCAPSFRLKTSGNNTPPFKIEHDALAPGATALLFMETITPEDGALFYVPGSHRMTEQRISWEYQRYLDPSDTEDNRDIPYTRLTDLQELDLRPLLPLRVQANTLLIWDRTGFHGRLPSTNNAQNAHTAHRLALKADVSTKQSARGN</sequence>
<dbReference type="Gene3D" id="2.60.120.620">
    <property type="entry name" value="q2cbj1_9rhob like domain"/>
    <property type="match status" value="1"/>
</dbReference>
<dbReference type="InterPro" id="IPR008775">
    <property type="entry name" value="Phytyl_CoA_dOase-like"/>
</dbReference>
<dbReference type="RefSeq" id="WP_208979477.1">
    <property type="nucleotide sequence ID" value="NZ_FOFM01000006.1"/>
</dbReference>
<dbReference type="SUPFAM" id="SSF51197">
    <property type="entry name" value="Clavaminate synthase-like"/>
    <property type="match status" value="1"/>
</dbReference>
<evidence type="ECO:0000313" key="2">
    <source>
        <dbReference type="Proteomes" id="UP000076577"/>
    </source>
</evidence>
<comment type="caution">
    <text evidence="1">The sequence shown here is derived from an EMBL/GenBank/DDBJ whole genome shotgun (WGS) entry which is preliminary data.</text>
</comment>